<dbReference type="AlphaFoldDB" id="Q1D5J1"/>
<name>Q1D5J1_MYXXD</name>
<dbReference type="OrthoDB" id="5523362at2"/>
<protein>
    <submittedName>
        <fullName evidence="1">Uncharacterized protein</fullName>
    </submittedName>
</protein>
<dbReference type="GeneID" id="41361234"/>
<dbReference type="KEGG" id="mxa:MXAN_3902"/>
<organism evidence="1 2">
    <name type="scientific">Myxococcus xanthus (strain DK1622)</name>
    <dbReference type="NCBI Taxonomy" id="246197"/>
    <lineage>
        <taxon>Bacteria</taxon>
        <taxon>Pseudomonadati</taxon>
        <taxon>Myxococcota</taxon>
        <taxon>Myxococcia</taxon>
        <taxon>Myxococcales</taxon>
        <taxon>Cystobacterineae</taxon>
        <taxon>Myxococcaceae</taxon>
        <taxon>Myxococcus</taxon>
    </lineage>
</organism>
<evidence type="ECO:0000313" key="1">
    <source>
        <dbReference type="EMBL" id="ABF89311.1"/>
    </source>
</evidence>
<dbReference type="EMBL" id="CP000113">
    <property type="protein sequence ID" value="ABF89311.1"/>
    <property type="molecule type" value="Genomic_DNA"/>
</dbReference>
<dbReference type="EnsemblBacteria" id="ABF89311">
    <property type="protein sequence ID" value="ABF89311"/>
    <property type="gene ID" value="MXAN_3902"/>
</dbReference>
<dbReference type="STRING" id="246197.MXAN_3902"/>
<keyword evidence="2" id="KW-1185">Reference proteome</keyword>
<gene>
    <name evidence="1" type="ordered locus">MXAN_3902</name>
</gene>
<dbReference type="HOGENOM" id="CLU_153842_0_0_7"/>
<accession>Q1D5J1</accession>
<sequence>MHPERLILGFLVRGDVSEARLFEGIARALGVPPDGTARFDIDRPSDAAVLVDVTLRPAGFRTDVSLYVDVSRASGARGLTSVAVATRVAALLGEEVIVSPPADDPAVASTWFLVTPDGKRFRATEASLGEDEDAVDIDRATLRPE</sequence>
<reference evidence="1 2" key="1">
    <citation type="journal article" date="2006" name="Proc. Natl. Acad. Sci. U.S.A.">
        <title>Evolution of sensory complexity recorded in a myxobacterial genome.</title>
        <authorList>
            <person name="Goldman B.S."/>
            <person name="Nierman W.C."/>
            <person name="Kaiser D."/>
            <person name="Slater S.C."/>
            <person name="Durkin A.S."/>
            <person name="Eisen J.A."/>
            <person name="Ronning C.M."/>
            <person name="Barbazuk W.B."/>
            <person name="Blanchard M."/>
            <person name="Field C."/>
            <person name="Halling C."/>
            <person name="Hinkle G."/>
            <person name="Iartchuk O."/>
            <person name="Kim H.S."/>
            <person name="Mackenzie C."/>
            <person name="Madupu R."/>
            <person name="Miller N."/>
            <person name="Shvartsbeyn A."/>
            <person name="Sullivan S.A."/>
            <person name="Vaudin M."/>
            <person name="Wiegand R."/>
            <person name="Kaplan H.B."/>
        </authorList>
    </citation>
    <scope>NUCLEOTIDE SEQUENCE [LARGE SCALE GENOMIC DNA]</scope>
    <source>
        <strain evidence="2">DK1622</strain>
    </source>
</reference>
<dbReference type="Proteomes" id="UP000002402">
    <property type="component" value="Chromosome"/>
</dbReference>
<proteinExistence type="predicted"/>
<evidence type="ECO:0000313" key="2">
    <source>
        <dbReference type="Proteomes" id="UP000002402"/>
    </source>
</evidence>
<dbReference type="RefSeq" id="WP_011553912.1">
    <property type="nucleotide sequence ID" value="NC_008095.1"/>
</dbReference>